<dbReference type="Pfam" id="PF00481">
    <property type="entry name" value="PP2C"/>
    <property type="match status" value="1"/>
</dbReference>
<comment type="caution">
    <text evidence="2">The sequence shown here is derived from an EMBL/GenBank/DDBJ whole genome shotgun (WGS) entry which is preliminary data.</text>
</comment>
<name>A0A1Q5PPZ1_9ACTO</name>
<evidence type="ECO:0000313" key="3">
    <source>
        <dbReference type="Proteomes" id="UP000186785"/>
    </source>
</evidence>
<feature type="domain" description="PPM-type phosphatase" evidence="1">
    <location>
        <begin position="16"/>
        <end position="254"/>
    </location>
</feature>
<dbReference type="OrthoDB" id="9801841at2"/>
<dbReference type="SUPFAM" id="SSF81606">
    <property type="entry name" value="PP2C-like"/>
    <property type="match status" value="1"/>
</dbReference>
<dbReference type="PANTHER" id="PTHR47992">
    <property type="entry name" value="PROTEIN PHOSPHATASE"/>
    <property type="match status" value="1"/>
</dbReference>
<dbReference type="GO" id="GO:0004722">
    <property type="term" value="F:protein serine/threonine phosphatase activity"/>
    <property type="evidence" value="ECO:0007669"/>
    <property type="project" value="InterPro"/>
</dbReference>
<dbReference type="SMART" id="SM00331">
    <property type="entry name" value="PP2C_SIG"/>
    <property type="match status" value="1"/>
</dbReference>
<dbReference type="Proteomes" id="UP000186785">
    <property type="component" value="Unassembled WGS sequence"/>
</dbReference>
<evidence type="ECO:0000313" key="2">
    <source>
        <dbReference type="EMBL" id="OKL49678.1"/>
    </source>
</evidence>
<reference evidence="2 3" key="1">
    <citation type="submission" date="2016-11" db="EMBL/GenBank/DDBJ databases">
        <title>Actinomyces gypaetusis sp. nov. isolated from the vulture Gypaetus barbatus in Qinghai Tibet Plateau China.</title>
        <authorList>
            <person name="Meng X."/>
        </authorList>
    </citation>
    <scope>NUCLEOTIDE SEQUENCE [LARGE SCALE GENOMIC DNA]</scope>
    <source>
        <strain evidence="2 3">VUL4_2</strain>
    </source>
</reference>
<gene>
    <name evidence="2" type="ORF">BSR29_01620</name>
</gene>
<dbReference type="AlphaFoldDB" id="A0A1Q5PPZ1"/>
<dbReference type="PROSITE" id="PS51746">
    <property type="entry name" value="PPM_2"/>
    <property type="match status" value="1"/>
</dbReference>
<dbReference type="RefSeq" id="WP_073708570.1">
    <property type="nucleotide sequence ID" value="NZ_MQSV01000001.1"/>
</dbReference>
<sequence length="260" mass="27684">MSEEPTTGTFGGLSFAVGVVTDPGRRRPHNEDAYLAQAPWFLVADGMGGHQSGALASSAVVRAFTEVKRRVPVSERTLRKCLNAAARYTDQLSTQTFDAPGSTVSGLVFGSSATSETKTVDQLLVFNEGDSRTYRLAGGQLEQITTDHSQVQELVDAGLMTPQEARVSTSRNVITRALGAMSGPYAHADIFTIPARVGDRFLICSDGLSDELEDQQIRALLLEHEDPQEAAHRLTKAALNAGGKDNITVLVLDLLAGAGA</sequence>
<evidence type="ECO:0000259" key="1">
    <source>
        <dbReference type="PROSITE" id="PS51746"/>
    </source>
</evidence>
<dbReference type="InterPro" id="IPR001932">
    <property type="entry name" value="PPM-type_phosphatase-like_dom"/>
</dbReference>
<dbReference type="Gene3D" id="3.60.40.10">
    <property type="entry name" value="PPM-type phosphatase domain"/>
    <property type="match status" value="1"/>
</dbReference>
<dbReference type="EMBL" id="MQSV01000001">
    <property type="protein sequence ID" value="OKL49678.1"/>
    <property type="molecule type" value="Genomic_DNA"/>
</dbReference>
<dbReference type="CDD" id="cd00143">
    <property type="entry name" value="PP2Cc"/>
    <property type="match status" value="1"/>
</dbReference>
<accession>A0A1Q5PPZ1</accession>
<dbReference type="SMART" id="SM00332">
    <property type="entry name" value="PP2Cc"/>
    <property type="match status" value="1"/>
</dbReference>
<proteinExistence type="predicted"/>
<protein>
    <recommendedName>
        <fullName evidence="1">PPM-type phosphatase domain-containing protein</fullName>
    </recommendedName>
</protein>
<dbReference type="InterPro" id="IPR036457">
    <property type="entry name" value="PPM-type-like_dom_sf"/>
</dbReference>
<keyword evidence="3" id="KW-1185">Reference proteome</keyword>
<dbReference type="InterPro" id="IPR015655">
    <property type="entry name" value="PP2C"/>
</dbReference>
<organism evidence="2 3">
    <name type="scientific">Boudabousia liubingyangii</name>
    <dbReference type="NCBI Taxonomy" id="1921764"/>
    <lineage>
        <taxon>Bacteria</taxon>
        <taxon>Bacillati</taxon>
        <taxon>Actinomycetota</taxon>
        <taxon>Actinomycetes</taxon>
        <taxon>Actinomycetales</taxon>
        <taxon>Actinomycetaceae</taxon>
        <taxon>Boudabousia</taxon>
    </lineage>
</organism>
<dbReference type="STRING" id="1921764.BSR28_00830"/>